<keyword evidence="10" id="KW-0472">Membrane</keyword>
<keyword evidence="6" id="KW-1000">Mitochondrion outer membrane</keyword>
<keyword evidence="4" id="KW-1134">Transmembrane beta strand</keyword>
<keyword evidence="7" id="KW-0406">Ion transport</keyword>
<comment type="subcellular location">
    <subcellularLocation>
        <location evidence="1">Mitochondrion outer membrane</location>
    </subcellularLocation>
</comment>
<evidence type="ECO:0000256" key="11">
    <source>
        <dbReference type="ARBA" id="ARBA00024167"/>
    </source>
</evidence>
<dbReference type="Gene3D" id="2.40.160.10">
    <property type="entry name" value="Porin"/>
    <property type="match status" value="1"/>
</dbReference>
<dbReference type="InterPro" id="IPR001925">
    <property type="entry name" value="Porin_Euk"/>
</dbReference>
<dbReference type="Pfam" id="PF01459">
    <property type="entry name" value="Porin_3"/>
    <property type="match status" value="1"/>
</dbReference>
<name>A0A6F9DVX2_9ASCI</name>
<gene>
    <name evidence="13" type="primary">Vdac2-002</name>
</gene>
<protein>
    <submittedName>
        <fullName evidence="13">Voltage-dependent anion-selective channel protein 2</fullName>
    </submittedName>
</protein>
<evidence type="ECO:0000256" key="7">
    <source>
        <dbReference type="ARBA" id="ARBA00023065"/>
    </source>
</evidence>
<dbReference type="FunFam" id="2.40.160.10:FF:000001">
    <property type="entry name" value="Voltage-dependent anion-selective channel protein 2"/>
    <property type="match status" value="1"/>
</dbReference>
<accession>A0A6F9DVX2</accession>
<sequence length="283" mass="30268">MVIPPQYSDLGKSAKDLFEKGFNYGFAKVDLKTKTGTGVEFTTKGSSCNDTGNIVGSLETKYKQAKHGLTFTEKWTTDNNLSTEVAIEDQIASGLKLSLCTAFSPNTGKKSGTLKTAYKRDYINTNLDTDFDFSGPTLKGAAVVGYEGWLAGYQFAFDTSKSALTKNNVAIGYNGADFQLLTTVNDASEFGGSIFQSVNKSLSTGIQLAWTTGQNNTRFGIAAKYVIDSDATLNAKVNNAGQIGMGYTHQLRSGVKLTLSSLVDAKNLNAGGHKLGLGMEFEV</sequence>
<dbReference type="GO" id="GO:0046930">
    <property type="term" value="C:pore complex"/>
    <property type="evidence" value="ECO:0007669"/>
    <property type="project" value="UniProtKB-KW"/>
</dbReference>
<keyword evidence="9" id="KW-0496">Mitochondrion</keyword>
<dbReference type="EMBL" id="LR791745">
    <property type="protein sequence ID" value="CAB3267607.1"/>
    <property type="molecule type" value="mRNA"/>
</dbReference>
<keyword evidence="3" id="KW-0813">Transport</keyword>
<evidence type="ECO:0000256" key="10">
    <source>
        <dbReference type="ARBA" id="ARBA00023136"/>
    </source>
</evidence>
<proteinExistence type="evidence at transcript level"/>
<dbReference type="InterPro" id="IPR027246">
    <property type="entry name" value="Porin_Euk/Tom40"/>
</dbReference>
<evidence type="ECO:0000256" key="6">
    <source>
        <dbReference type="ARBA" id="ARBA00022787"/>
    </source>
</evidence>
<keyword evidence="5" id="KW-0812">Transmembrane</keyword>
<dbReference type="PANTHER" id="PTHR11743:SF70">
    <property type="entry name" value="GH26960P-RELATED"/>
    <property type="match status" value="1"/>
</dbReference>
<comment type="catalytic activity">
    <reaction evidence="12">
        <text>K(+)(in) = K(+)(out)</text>
        <dbReference type="Rhea" id="RHEA:29463"/>
        <dbReference type="ChEBI" id="CHEBI:29103"/>
    </reaction>
</comment>
<organism evidence="13">
    <name type="scientific">Phallusia mammillata</name>
    <dbReference type="NCBI Taxonomy" id="59560"/>
    <lineage>
        <taxon>Eukaryota</taxon>
        <taxon>Metazoa</taxon>
        <taxon>Chordata</taxon>
        <taxon>Tunicata</taxon>
        <taxon>Ascidiacea</taxon>
        <taxon>Phlebobranchia</taxon>
        <taxon>Ascidiidae</taxon>
        <taxon>Phallusia</taxon>
    </lineage>
</organism>
<reference evidence="13" key="1">
    <citation type="submission" date="2020-04" db="EMBL/GenBank/DDBJ databases">
        <authorList>
            <person name="Neveu A P."/>
        </authorList>
    </citation>
    <scope>NUCLEOTIDE SEQUENCE</scope>
    <source>
        <tissue evidence="13">Whole embryo</tissue>
    </source>
</reference>
<comment type="similarity">
    <text evidence="2">Belongs to the eukaryotic mitochondrial porin family.</text>
</comment>
<dbReference type="GO" id="GO:0008308">
    <property type="term" value="F:voltage-gated monoatomic anion channel activity"/>
    <property type="evidence" value="ECO:0007669"/>
    <property type="project" value="InterPro"/>
</dbReference>
<evidence type="ECO:0000256" key="3">
    <source>
        <dbReference type="ARBA" id="ARBA00022448"/>
    </source>
</evidence>
<evidence type="ECO:0000256" key="12">
    <source>
        <dbReference type="ARBA" id="ARBA00034430"/>
    </source>
</evidence>
<keyword evidence="8" id="KW-0626">Porin</keyword>
<comment type="catalytic activity">
    <reaction evidence="11">
        <text>chloride(in) = chloride(out)</text>
        <dbReference type="Rhea" id="RHEA:29823"/>
        <dbReference type="ChEBI" id="CHEBI:17996"/>
    </reaction>
</comment>
<evidence type="ECO:0000256" key="4">
    <source>
        <dbReference type="ARBA" id="ARBA00022452"/>
    </source>
</evidence>
<dbReference type="AlphaFoldDB" id="A0A6F9DVX2"/>
<dbReference type="PANTHER" id="PTHR11743">
    <property type="entry name" value="VOLTAGE-DEPENDENT ANION-SELECTIVE CHANNEL"/>
    <property type="match status" value="1"/>
</dbReference>
<dbReference type="PRINTS" id="PR00185">
    <property type="entry name" value="EUKARYTPORIN"/>
</dbReference>
<evidence type="ECO:0000256" key="1">
    <source>
        <dbReference type="ARBA" id="ARBA00004294"/>
    </source>
</evidence>
<evidence type="ECO:0000256" key="5">
    <source>
        <dbReference type="ARBA" id="ARBA00022692"/>
    </source>
</evidence>
<dbReference type="GO" id="GO:0005741">
    <property type="term" value="C:mitochondrial outer membrane"/>
    <property type="evidence" value="ECO:0007669"/>
    <property type="project" value="UniProtKB-SubCell"/>
</dbReference>
<dbReference type="InterPro" id="IPR023614">
    <property type="entry name" value="Porin_dom_sf"/>
</dbReference>
<dbReference type="CDD" id="cd07306">
    <property type="entry name" value="Porin3_VDAC"/>
    <property type="match status" value="1"/>
</dbReference>
<evidence type="ECO:0000256" key="9">
    <source>
        <dbReference type="ARBA" id="ARBA00023128"/>
    </source>
</evidence>
<dbReference type="GO" id="GO:0015288">
    <property type="term" value="F:porin activity"/>
    <property type="evidence" value="ECO:0007669"/>
    <property type="project" value="UniProtKB-KW"/>
</dbReference>
<evidence type="ECO:0000256" key="2">
    <source>
        <dbReference type="ARBA" id="ARBA00007780"/>
    </source>
</evidence>
<evidence type="ECO:0000256" key="8">
    <source>
        <dbReference type="ARBA" id="ARBA00023114"/>
    </source>
</evidence>
<dbReference type="PROSITE" id="PS00558">
    <property type="entry name" value="EUKARYOTIC_PORIN"/>
    <property type="match status" value="1"/>
</dbReference>
<evidence type="ECO:0000313" key="13">
    <source>
        <dbReference type="EMBL" id="CAB3267607.1"/>
    </source>
</evidence>